<keyword evidence="4" id="KW-1185">Reference proteome</keyword>
<dbReference type="PANTHER" id="PTHR28348">
    <property type="entry name" value="UPF0193 PROTEIN EVG1"/>
    <property type="match status" value="1"/>
</dbReference>
<evidence type="ECO:0000256" key="1">
    <source>
        <dbReference type="SAM" id="Coils"/>
    </source>
</evidence>
<dbReference type="Proteomes" id="UP000694560">
    <property type="component" value="Unplaced"/>
</dbReference>
<dbReference type="OrthoDB" id="189770at2759"/>
<evidence type="ECO:0000313" key="4">
    <source>
        <dbReference type="Proteomes" id="UP000694560"/>
    </source>
</evidence>
<feature type="coiled-coil region" evidence="1">
    <location>
        <begin position="160"/>
        <end position="220"/>
    </location>
</feature>
<accession>A0A8C5X1V1</accession>
<reference evidence="3" key="2">
    <citation type="submission" date="2025-09" db="UniProtKB">
        <authorList>
            <consortium name="Ensembl"/>
        </authorList>
    </citation>
    <scope>IDENTIFICATION</scope>
</reference>
<feature type="region of interest" description="Disordered" evidence="2">
    <location>
        <begin position="48"/>
        <end position="73"/>
    </location>
</feature>
<evidence type="ECO:0000313" key="3">
    <source>
        <dbReference type="Ensembl" id="ENSMCSP00000004662.1"/>
    </source>
</evidence>
<dbReference type="Pfam" id="PF05250">
    <property type="entry name" value="UPF0193"/>
    <property type="match status" value="1"/>
</dbReference>
<proteinExistence type="predicted"/>
<dbReference type="InterPro" id="IPR007914">
    <property type="entry name" value="UPF0193"/>
</dbReference>
<reference evidence="3" key="1">
    <citation type="submission" date="2025-08" db="UniProtKB">
        <authorList>
            <consortium name="Ensembl"/>
        </authorList>
    </citation>
    <scope>IDENTIFICATION</scope>
</reference>
<name>A0A8C5X1V1_9PASS</name>
<dbReference type="PANTHER" id="PTHR28348:SF1">
    <property type="entry name" value="UPF0193 PROTEIN EVG1"/>
    <property type="match status" value="1"/>
</dbReference>
<organism evidence="3 4">
    <name type="scientific">Malurus cyaneus samueli</name>
    <dbReference type="NCBI Taxonomy" id="2593467"/>
    <lineage>
        <taxon>Eukaryota</taxon>
        <taxon>Metazoa</taxon>
        <taxon>Chordata</taxon>
        <taxon>Craniata</taxon>
        <taxon>Vertebrata</taxon>
        <taxon>Euteleostomi</taxon>
        <taxon>Archelosauria</taxon>
        <taxon>Archosauria</taxon>
        <taxon>Dinosauria</taxon>
        <taxon>Saurischia</taxon>
        <taxon>Theropoda</taxon>
        <taxon>Coelurosauria</taxon>
        <taxon>Aves</taxon>
        <taxon>Neognathae</taxon>
        <taxon>Neoaves</taxon>
        <taxon>Telluraves</taxon>
        <taxon>Australaves</taxon>
        <taxon>Passeriformes</taxon>
        <taxon>Meliphagoidea</taxon>
        <taxon>Maluridae</taxon>
        <taxon>Malurus</taxon>
    </lineage>
</organism>
<sequence>MLPARRPLTRTSGATSGCFGPLPEVLPRRCRGDRSRFPARPRFRPVLSPPVAMEAAGAPEGGRDSAAGRPARYSPGTRELLRAIHPESPVSDLLVFFIHSPGGDALPLQRFPPSSKQPAPASYLPACQPRKLPARPLLRPAKVCQAGDAYTREKFKPQPMRDLEKEKRRLQNILATGKDEVEDKMEQVFVQKKEDETAEHDRFEELMNEIQERREFLAEMEALGQGKEYDGIILTEISQKMHEMEIIDKKRSEEMRKIMTKDFPGGNKSNLHD</sequence>
<dbReference type="Ensembl" id="ENSMCST00000004769.1">
    <property type="protein sequence ID" value="ENSMCSP00000004662.1"/>
    <property type="gene ID" value="ENSMCSG00000003367.1"/>
</dbReference>
<evidence type="ECO:0000256" key="2">
    <source>
        <dbReference type="SAM" id="MobiDB-lite"/>
    </source>
</evidence>
<feature type="region of interest" description="Disordered" evidence="2">
    <location>
        <begin position="1"/>
        <end position="22"/>
    </location>
</feature>
<dbReference type="AlphaFoldDB" id="A0A8C5X1V1"/>
<protein>
    <submittedName>
        <fullName evidence="3">Chromosome 22 open reading frame 23</fullName>
    </submittedName>
</protein>
<keyword evidence="1" id="KW-0175">Coiled coil</keyword>